<organism evidence="5 6">
    <name type="scientific">Sessilibacter corallicola</name>
    <dbReference type="NCBI Taxonomy" id="2904075"/>
    <lineage>
        <taxon>Bacteria</taxon>
        <taxon>Pseudomonadati</taxon>
        <taxon>Pseudomonadota</taxon>
        <taxon>Gammaproteobacteria</taxon>
        <taxon>Cellvibrionales</taxon>
        <taxon>Cellvibrionaceae</taxon>
        <taxon>Sessilibacter</taxon>
    </lineage>
</organism>
<evidence type="ECO:0000256" key="2">
    <source>
        <dbReference type="ARBA" id="ARBA00022729"/>
    </source>
</evidence>
<evidence type="ECO:0000256" key="1">
    <source>
        <dbReference type="ARBA" id="ARBA00009091"/>
    </source>
</evidence>
<accession>A0ABQ0A782</accession>
<sequence length="170" mass="18751">MLNLKTVSAFVICAFMSAWVNAQDKVAVFNFERAILSTEAAKKASAALNADPEFAALQARYEGLVAELQGLREEQQTKGITWNAEQQTEHRKQVEYKRADLELAQKKLQAEQNAAVRGLLQEFEEKTKAALNEVIASEGISIVLNASQAYYADANADITAKVTDKLNKSN</sequence>
<evidence type="ECO:0000256" key="3">
    <source>
        <dbReference type="SAM" id="Coils"/>
    </source>
</evidence>
<evidence type="ECO:0008006" key="7">
    <source>
        <dbReference type="Google" id="ProtNLM"/>
    </source>
</evidence>
<feature type="chain" id="PRO_5047044521" description="OmpH family outer membrane protein" evidence="4">
    <location>
        <begin position="23"/>
        <end position="170"/>
    </location>
</feature>
<keyword evidence="3" id="KW-0175">Coiled coil</keyword>
<evidence type="ECO:0000313" key="5">
    <source>
        <dbReference type="EMBL" id="GAA6167508.1"/>
    </source>
</evidence>
<dbReference type="SMART" id="SM00935">
    <property type="entry name" value="OmpH"/>
    <property type="match status" value="1"/>
</dbReference>
<reference evidence="5 6" key="1">
    <citation type="submission" date="2024-04" db="EMBL/GenBank/DDBJ databases">
        <title>Draft genome sequence of Sessilibacter corallicola NBRC 116591.</title>
        <authorList>
            <person name="Miyakawa T."/>
            <person name="Kusuya Y."/>
            <person name="Miura T."/>
        </authorList>
    </citation>
    <scope>NUCLEOTIDE SEQUENCE [LARGE SCALE GENOMIC DNA]</scope>
    <source>
        <strain evidence="5 6">KU-00831-HH</strain>
    </source>
</reference>
<dbReference type="SUPFAM" id="SSF111384">
    <property type="entry name" value="OmpH-like"/>
    <property type="match status" value="1"/>
</dbReference>
<dbReference type="PANTHER" id="PTHR35089">
    <property type="entry name" value="CHAPERONE PROTEIN SKP"/>
    <property type="match status" value="1"/>
</dbReference>
<dbReference type="InterPro" id="IPR024930">
    <property type="entry name" value="Skp_dom_sf"/>
</dbReference>
<evidence type="ECO:0000313" key="6">
    <source>
        <dbReference type="Proteomes" id="UP001465153"/>
    </source>
</evidence>
<dbReference type="RefSeq" id="WP_233088471.1">
    <property type="nucleotide sequence ID" value="NZ_BAABWN010000003.1"/>
</dbReference>
<feature type="coiled-coil region" evidence="3">
    <location>
        <begin position="54"/>
        <end position="111"/>
    </location>
</feature>
<gene>
    <name evidence="5" type="ORF">NBRC116591_13180</name>
</gene>
<keyword evidence="6" id="KW-1185">Reference proteome</keyword>
<dbReference type="InterPro" id="IPR005632">
    <property type="entry name" value="Chaperone_Skp"/>
</dbReference>
<keyword evidence="2 4" id="KW-0732">Signal</keyword>
<comment type="caution">
    <text evidence="5">The sequence shown here is derived from an EMBL/GenBank/DDBJ whole genome shotgun (WGS) entry which is preliminary data.</text>
</comment>
<evidence type="ECO:0000256" key="4">
    <source>
        <dbReference type="SAM" id="SignalP"/>
    </source>
</evidence>
<comment type="similarity">
    <text evidence="1">Belongs to the Skp family.</text>
</comment>
<dbReference type="EMBL" id="BAABWN010000003">
    <property type="protein sequence ID" value="GAA6167508.1"/>
    <property type="molecule type" value="Genomic_DNA"/>
</dbReference>
<dbReference type="Gene3D" id="3.30.910.20">
    <property type="entry name" value="Skp domain"/>
    <property type="match status" value="1"/>
</dbReference>
<feature type="signal peptide" evidence="4">
    <location>
        <begin position="1"/>
        <end position="22"/>
    </location>
</feature>
<dbReference type="PANTHER" id="PTHR35089:SF1">
    <property type="entry name" value="CHAPERONE PROTEIN SKP"/>
    <property type="match status" value="1"/>
</dbReference>
<protein>
    <recommendedName>
        <fullName evidence="7">OmpH family outer membrane protein</fullName>
    </recommendedName>
</protein>
<name>A0ABQ0A782_9GAMM</name>
<dbReference type="Pfam" id="PF03938">
    <property type="entry name" value="OmpH"/>
    <property type="match status" value="1"/>
</dbReference>
<dbReference type="Proteomes" id="UP001465153">
    <property type="component" value="Unassembled WGS sequence"/>
</dbReference>
<proteinExistence type="inferred from homology"/>